<accession>A0A6A7A7H9</accession>
<protein>
    <submittedName>
        <fullName evidence="1">Uncharacterized protein</fullName>
    </submittedName>
</protein>
<evidence type="ECO:0000313" key="1">
    <source>
        <dbReference type="EMBL" id="KAF2829251.1"/>
    </source>
</evidence>
<reference evidence="1" key="1">
    <citation type="journal article" date="2020" name="Stud. Mycol.">
        <title>101 Dothideomycetes genomes: a test case for predicting lifestyles and emergence of pathogens.</title>
        <authorList>
            <person name="Haridas S."/>
            <person name="Albert R."/>
            <person name="Binder M."/>
            <person name="Bloem J."/>
            <person name="Labutti K."/>
            <person name="Salamov A."/>
            <person name="Andreopoulos B."/>
            <person name="Baker S."/>
            <person name="Barry K."/>
            <person name="Bills G."/>
            <person name="Bluhm B."/>
            <person name="Cannon C."/>
            <person name="Castanera R."/>
            <person name="Culley D."/>
            <person name="Daum C."/>
            <person name="Ezra D."/>
            <person name="Gonzalez J."/>
            <person name="Henrissat B."/>
            <person name="Kuo A."/>
            <person name="Liang C."/>
            <person name="Lipzen A."/>
            <person name="Lutzoni F."/>
            <person name="Magnuson J."/>
            <person name="Mondo S."/>
            <person name="Nolan M."/>
            <person name="Ohm R."/>
            <person name="Pangilinan J."/>
            <person name="Park H.-J."/>
            <person name="Ramirez L."/>
            <person name="Alfaro M."/>
            <person name="Sun H."/>
            <person name="Tritt A."/>
            <person name="Yoshinaga Y."/>
            <person name="Zwiers L.-H."/>
            <person name="Turgeon B."/>
            <person name="Goodwin S."/>
            <person name="Spatafora J."/>
            <person name="Crous P."/>
            <person name="Grigoriev I."/>
        </authorList>
    </citation>
    <scope>NUCLEOTIDE SEQUENCE</scope>
    <source>
        <strain evidence="1">CBS 113818</strain>
    </source>
</reference>
<dbReference type="AlphaFoldDB" id="A0A6A7A7H9"/>
<name>A0A6A7A7H9_9PLEO</name>
<gene>
    <name evidence="1" type="ORF">CC86DRAFT_187285</name>
</gene>
<dbReference type="Proteomes" id="UP000799424">
    <property type="component" value="Unassembled WGS sequence"/>
</dbReference>
<keyword evidence="2" id="KW-1185">Reference proteome</keyword>
<dbReference type="EMBL" id="MU006221">
    <property type="protein sequence ID" value="KAF2829251.1"/>
    <property type="molecule type" value="Genomic_DNA"/>
</dbReference>
<sequence length="76" mass="8647">MARLCSSFCCSCLDDCRSICSSDHQRSRCREQGPPTDSSRLTVHTSWGSVGRCNQYLYSRTGWSCRYDVSMCLYSV</sequence>
<evidence type="ECO:0000313" key="2">
    <source>
        <dbReference type="Proteomes" id="UP000799424"/>
    </source>
</evidence>
<proteinExistence type="predicted"/>
<organism evidence="1 2">
    <name type="scientific">Ophiobolus disseminans</name>
    <dbReference type="NCBI Taxonomy" id="1469910"/>
    <lineage>
        <taxon>Eukaryota</taxon>
        <taxon>Fungi</taxon>
        <taxon>Dikarya</taxon>
        <taxon>Ascomycota</taxon>
        <taxon>Pezizomycotina</taxon>
        <taxon>Dothideomycetes</taxon>
        <taxon>Pleosporomycetidae</taxon>
        <taxon>Pleosporales</taxon>
        <taxon>Pleosporineae</taxon>
        <taxon>Phaeosphaeriaceae</taxon>
        <taxon>Ophiobolus</taxon>
    </lineage>
</organism>